<proteinExistence type="predicted"/>
<keyword evidence="2" id="KW-1185">Reference proteome</keyword>
<protein>
    <submittedName>
        <fullName evidence="1">Uncharacterized protein</fullName>
    </submittedName>
</protein>
<sequence>MESYFAYKFAAAWTPDICVPPIEARYACKNYNEQDPFDQALHLERFHTIANRDENEIRQNIISWTRENYGYGPANTLLEPQFKCILDLGRKIEEALLSGDLEMENIKEWPYWQKCGLWLEKMVKIRKSIEHKWELGWEKVAEEERRVEGKK</sequence>
<gene>
    <name evidence="1" type="ORF">K432DRAFT_398604</name>
</gene>
<dbReference type="AlphaFoldDB" id="A0A8E2J930"/>
<dbReference type="EMBL" id="KV745654">
    <property type="protein sequence ID" value="OCK73787.1"/>
    <property type="molecule type" value="Genomic_DNA"/>
</dbReference>
<accession>A0A8E2J930</accession>
<dbReference type="Proteomes" id="UP000250266">
    <property type="component" value="Unassembled WGS sequence"/>
</dbReference>
<evidence type="ECO:0000313" key="1">
    <source>
        <dbReference type="EMBL" id="OCK73787.1"/>
    </source>
</evidence>
<name>A0A8E2J930_9PEZI</name>
<organism evidence="1 2">
    <name type="scientific">Lepidopterella palustris CBS 459.81</name>
    <dbReference type="NCBI Taxonomy" id="1314670"/>
    <lineage>
        <taxon>Eukaryota</taxon>
        <taxon>Fungi</taxon>
        <taxon>Dikarya</taxon>
        <taxon>Ascomycota</taxon>
        <taxon>Pezizomycotina</taxon>
        <taxon>Dothideomycetes</taxon>
        <taxon>Pleosporomycetidae</taxon>
        <taxon>Mytilinidiales</taxon>
        <taxon>Argynnaceae</taxon>
        <taxon>Lepidopterella</taxon>
    </lineage>
</organism>
<evidence type="ECO:0000313" key="2">
    <source>
        <dbReference type="Proteomes" id="UP000250266"/>
    </source>
</evidence>
<reference evidence="1 2" key="1">
    <citation type="journal article" date="2016" name="Nat. Commun.">
        <title>Ectomycorrhizal ecology is imprinted in the genome of the dominant symbiotic fungus Cenococcum geophilum.</title>
        <authorList>
            <consortium name="DOE Joint Genome Institute"/>
            <person name="Peter M."/>
            <person name="Kohler A."/>
            <person name="Ohm R.A."/>
            <person name="Kuo A."/>
            <person name="Krutzmann J."/>
            <person name="Morin E."/>
            <person name="Arend M."/>
            <person name="Barry K.W."/>
            <person name="Binder M."/>
            <person name="Choi C."/>
            <person name="Clum A."/>
            <person name="Copeland A."/>
            <person name="Grisel N."/>
            <person name="Haridas S."/>
            <person name="Kipfer T."/>
            <person name="LaButti K."/>
            <person name="Lindquist E."/>
            <person name="Lipzen A."/>
            <person name="Maire R."/>
            <person name="Meier B."/>
            <person name="Mihaltcheva S."/>
            <person name="Molinier V."/>
            <person name="Murat C."/>
            <person name="Poggeler S."/>
            <person name="Quandt C.A."/>
            <person name="Sperisen C."/>
            <person name="Tritt A."/>
            <person name="Tisserant E."/>
            <person name="Crous P.W."/>
            <person name="Henrissat B."/>
            <person name="Nehls U."/>
            <person name="Egli S."/>
            <person name="Spatafora J.W."/>
            <person name="Grigoriev I.V."/>
            <person name="Martin F.M."/>
        </authorList>
    </citation>
    <scope>NUCLEOTIDE SEQUENCE [LARGE SCALE GENOMIC DNA]</scope>
    <source>
        <strain evidence="1 2">CBS 459.81</strain>
    </source>
</reference>